<comment type="caution">
    <text evidence="1">The sequence shown here is derived from an EMBL/GenBank/DDBJ whole genome shotgun (WGS) entry which is preliminary data.</text>
</comment>
<dbReference type="Gene3D" id="3.40.630.30">
    <property type="match status" value="1"/>
</dbReference>
<evidence type="ECO:0008006" key="3">
    <source>
        <dbReference type="Google" id="ProtNLM"/>
    </source>
</evidence>
<reference evidence="1 2" key="1">
    <citation type="journal article" date="2012" name="J. Bacteriol.">
        <title>Genome Sequence of the Alkane-Degrading Bacterium Alcanivorax hongdengensis Type Strain A-11-3.</title>
        <authorList>
            <person name="Lai Q."/>
            <person name="Shao Z."/>
        </authorList>
    </citation>
    <scope>NUCLEOTIDE SEQUENCE [LARGE SCALE GENOMIC DNA]</scope>
    <source>
        <strain evidence="1 2">A-11-3</strain>
    </source>
</reference>
<dbReference type="AlphaFoldDB" id="L0W950"/>
<dbReference type="STRING" id="1177179.A11A3_13465"/>
<dbReference type="Proteomes" id="UP000010164">
    <property type="component" value="Unassembled WGS sequence"/>
</dbReference>
<gene>
    <name evidence="1" type="ORF">A11A3_13465</name>
</gene>
<protein>
    <recommendedName>
        <fullName evidence="3">N-acetyltransferase domain-containing protein</fullName>
    </recommendedName>
</protein>
<name>L0W950_9GAMM</name>
<keyword evidence="2" id="KW-1185">Reference proteome</keyword>
<dbReference type="OrthoDB" id="8984553at2"/>
<evidence type="ECO:0000313" key="1">
    <source>
        <dbReference type="EMBL" id="EKF73456.1"/>
    </source>
</evidence>
<accession>L0W950</accession>
<organism evidence="1 2">
    <name type="scientific">Alcanivorax hongdengensis A-11-3</name>
    <dbReference type="NCBI Taxonomy" id="1177179"/>
    <lineage>
        <taxon>Bacteria</taxon>
        <taxon>Pseudomonadati</taxon>
        <taxon>Pseudomonadota</taxon>
        <taxon>Gammaproteobacteria</taxon>
        <taxon>Oceanospirillales</taxon>
        <taxon>Alcanivoracaceae</taxon>
        <taxon>Alcanivorax</taxon>
    </lineage>
</organism>
<dbReference type="RefSeq" id="WP_008929863.1">
    <property type="nucleotide sequence ID" value="NZ_AMRJ01000025.1"/>
</dbReference>
<sequence length="366" mass="41986">MSFVIRPAQPDDNEAILSLLEGTPQQGAVTLNFERRPDYFRGARVTCEEPDVWVAEPRDTASKGPIGAVYNVGWRRLWVNGEVRNIRYAHDLRIAVSCRNGTLLHRMFRKLRNQLAPGEWMQTTVLRDNQASMSTVASGRAGLPTYYPFGTIETSLIYTRARRARLPEGWSIRRTGPYDRPAVARLLREEGSKKQFFPYWHLDRQQGDPFCFGMGSDQFLGLWEGEELRGLLGFWDQRDIKQTRVLAYRKGLRVLRHVYNTHSRLRGGLRLPPPGGVLSYLTLHSIVVADNEPRRLQALLDHAVECFHGRYDALVCGFFSQDPLARVAAGYRRQRLLSDHFLVSYEGDPREQLDSTRLPYVDVARL</sequence>
<dbReference type="eggNOG" id="ENOG502ZC6J">
    <property type="taxonomic scope" value="Bacteria"/>
</dbReference>
<proteinExistence type="predicted"/>
<evidence type="ECO:0000313" key="2">
    <source>
        <dbReference type="Proteomes" id="UP000010164"/>
    </source>
</evidence>
<dbReference type="PATRIC" id="fig|1177179.3.peg.2676"/>
<dbReference type="EMBL" id="AMRJ01000025">
    <property type="protein sequence ID" value="EKF73456.1"/>
    <property type="molecule type" value="Genomic_DNA"/>
</dbReference>